<dbReference type="Pfam" id="PF13855">
    <property type="entry name" value="LRR_8"/>
    <property type="match status" value="2"/>
</dbReference>
<keyword evidence="10" id="KW-0325">Glycoprotein</keyword>
<evidence type="ECO:0000313" key="16">
    <source>
        <dbReference type="RefSeq" id="XP_055868987.1"/>
    </source>
</evidence>
<reference evidence="16" key="1">
    <citation type="submission" date="2025-08" db="UniProtKB">
        <authorList>
            <consortium name="RefSeq"/>
        </authorList>
    </citation>
    <scope>IDENTIFICATION</scope>
</reference>
<keyword evidence="8 12" id="KW-0472">Membrane</keyword>
<dbReference type="Proteomes" id="UP001165740">
    <property type="component" value="Chromosome 15"/>
</dbReference>
<dbReference type="InterPro" id="IPR035897">
    <property type="entry name" value="Toll_tir_struct_dom_sf"/>
</dbReference>
<evidence type="ECO:0000256" key="8">
    <source>
        <dbReference type="ARBA" id="ARBA00023136"/>
    </source>
</evidence>
<dbReference type="SUPFAM" id="SSF57997">
    <property type="entry name" value="Tropomyosin"/>
    <property type="match status" value="1"/>
</dbReference>
<keyword evidence="6" id="KW-0677">Repeat</keyword>
<feature type="domain" description="TIR" evidence="14">
    <location>
        <begin position="752"/>
        <end position="887"/>
    </location>
</feature>
<dbReference type="PANTHER" id="PTHR24365">
    <property type="entry name" value="TOLL-LIKE RECEPTOR"/>
    <property type="match status" value="1"/>
</dbReference>
<evidence type="ECO:0000256" key="9">
    <source>
        <dbReference type="ARBA" id="ARBA00023170"/>
    </source>
</evidence>
<evidence type="ECO:0000256" key="5">
    <source>
        <dbReference type="ARBA" id="ARBA00022729"/>
    </source>
</evidence>
<dbReference type="InterPro" id="IPR001611">
    <property type="entry name" value="Leu-rich_rpt"/>
</dbReference>
<evidence type="ECO:0000259" key="14">
    <source>
        <dbReference type="PROSITE" id="PS50104"/>
    </source>
</evidence>
<keyword evidence="15" id="KW-1185">Reference proteome</keyword>
<dbReference type="GO" id="GO:0007165">
    <property type="term" value="P:signal transduction"/>
    <property type="evidence" value="ECO:0007669"/>
    <property type="project" value="InterPro"/>
</dbReference>
<keyword evidence="3" id="KW-0433">Leucine-rich repeat</keyword>
<dbReference type="SMART" id="SM00369">
    <property type="entry name" value="LRR_TYP"/>
    <property type="match status" value="6"/>
</dbReference>
<organism evidence="15 16">
    <name type="scientific">Biomphalaria glabrata</name>
    <name type="common">Bloodfluke planorb</name>
    <name type="synonym">Freshwater snail</name>
    <dbReference type="NCBI Taxonomy" id="6526"/>
    <lineage>
        <taxon>Eukaryota</taxon>
        <taxon>Metazoa</taxon>
        <taxon>Spiralia</taxon>
        <taxon>Lophotrochozoa</taxon>
        <taxon>Mollusca</taxon>
        <taxon>Gastropoda</taxon>
        <taxon>Heterobranchia</taxon>
        <taxon>Euthyneura</taxon>
        <taxon>Panpulmonata</taxon>
        <taxon>Hygrophila</taxon>
        <taxon>Lymnaeoidea</taxon>
        <taxon>Planorbidae</taxon>
        <taxon>Biomphalaria</taxon>
    </lineage>
</organism>
<dbReference type="RefSeq" id="XP_055868987.1">
    <property type="nucleotide sequence ID" value="XM_056013012.1"/>
</dbReference>
<dbReference type="Pfam" id="PF13676">
    <property type="entry name" value="TIR_2"/>
    <property type="match status" value="1"/>
</dbReference>
<dbReference type="GO" id="GO:0005886">
    <property type="term" value="C:plasma membrane"/>
    <property type="evidence" value="ECO:0007669"/>
    <property type="project" value="TreeGrafter"/>
</dbReference>
<evidence type="ECO:0000256" key="3">
    <source>
        <dbReference type="ARBA" id="ARBA00022614"/>
    </source>
</evidence>
<dbReference type="PANTHER" id="PTHR24365:SF541">
    <property type="entry name" value="PROTEIN TOLL-RELATED"/>
    <property type="match status" value="1"/>
</dbReference>
<comment type="similarity">
    <text evidence="2">Belongs to the Toll-like receptor family.</text>
</comment>
<evidence type="ECO:0000256" key="6">
    <source>
        <dbReference type="ARBA" id="ARBA00022737"/>
    </source>
</evidence>
<keyword evidence="7 12" id="KW-1133">Transmembrane helix</keyword>
<evidence type="ECO:0000256" key="1">
    <source>
        <dbReference type="ARBA" id="ARBA00004167"/>
    </source>
</evidence>
<dbReference type="InterPro" id="IPR003591">
    <property type="entry name" value="Leu-rich_rpt_typical-subtyp"/>
</dbReference>
<evidence type="ECO:0000256" key="13">
    <source>
        <dbReference type="SAM" id="SignalP"/>
    </source>
</evidence>
<dbReference type="PROSITE" id="PS51450">
    <property type="entry name" value="LRR"/>
    <property type="match status" value="1"/>
</dbReference>
<evidence type="ECO:0000256" key="11">
    <source>
        <dbReference type="SAM" id="MobiDB-lite"/>
    </source>
</evidence>
<gene>
    <name evidence="16" type="primary">LOC106051072</name>
</gene>
<dbReference type="OMA" id="MICKHAT"/>
<evidence type="ECO:0000256" key="4">
    <source>
        <dbReference type="ARBA" id="ARBA00022692"/>
    </source>
</evidence>
<protein>
    <submittedName>
        <fullName evidence="16">Toll-like receptor 4</fullName>
    </submittedName>
</protein>
<dbReference type="SMART" id="SM00255">
    <property type="entry name" value="TIR"/>
    <property type="match status" value="1"/>
</dbReference>
<dbReference type="OrthoDB" id="1526598at2759"/>
<dbReference type="SUPFAM" id="SSF52200">
    <property type="entry name" value="Toll/Interleukin receptor TIR domain"/>
    <property type="match status" value="1"/>
</dbReference>
<dbReference type="Gene3D" id="3.80.10.10">
    <property type="entry name" value="Ribonuclease Inhibitor"/>
    <property type="match status" value="3"/>
</dbReference>
<feature type="transmembrane region" description="Helical" evidence="12">
    <location>
        <begin position="700"/>
        <end position="722"/>
    </location>
</feature>
<evidence type="ECO:0000256" key="2">
    <source>
        <dbReference type="ARBA" id="ARBA00009634"/>
    </source>
</evidence>
<dbReference type="SUPFAM" id="SSF52058">
    <property type="entry name" value="L domain-like"/>
    <property type="match status" value="2"/>
</dbReference>
<evidence type="ECO:0000256" key="12">
    <source>
        <dbReference type="SAM" id="Phobius"/>
    </source>
</evidence>
<dbReference type="AlphaFoldDB" id="A0A9W2Z231"/>
<dbReference type="Gene3D" id="3.40.50.10140">
    <property type="entry name" value="Toll/interleukin-1 receptor homology (TIR) domain"/>
    <property type="match status" value="1"/>
</dbReference>
<keyword evidence="5 13" id="KW-0732">Signal</keyword>
<keyword evidence="4 12" id="KW-0812">Transmembrane</keyword>
<proteinExistence type="inferred from homology"/>
<accession>A0A9W2Z231</accession>
<sequence length="972" mass="111945">MKKVLILMVITWIEVAWPIKIYDDDCIEYLQESQSQEDACDWDANYFKETFKPDVVNNVKDYLESTHPKTLGLVSSEDDGVPRLSSKIHDQCTCRSISCNCTGLGLKNVPNNLPHSIQELRLDYNAIAVLPNCTFCRYSQLNYLDLSFNNLTHLQVGSFWGLVNLIWLNLGNNSLVYFKETFPNGVFSDLVSLRCLKLHSNPNSHHQTGLHFPDEVLANLTNLESLYLDGFHSLVFGEHFKNLTKLKTLDLSQGYCNIKSLSKSALSNIYQISKLNLSGCNLQGDNLNNDVFKPLVNLKLLDISFNTDLGVKSFMSALKEIRHYNITTLIMNFIESSYSPSIFINHDITASFPTSLIYLEAQGNNFESIETGALQLLPPNLTYIIVGANRFLYGEYFNDLYTLKSVKVLKLNGGAYLPNIPKYVPQPEGDTRCSSPQHMFTSSRPLIITLPPNLLCLDLRFTGLRYRLTELTFNSSNSLESLIFCNNYFPLLQGPIIGLHKILKLFISDSSVKDIAPQMFQYLGALQELRLRNDQLQDFFEHNINQKVFKHLKNLRIIDLSKNALTTVQKKIFKNLNLLEEVDMSQNNMWAFNVSILNLFNLSLLNLSHTQLSTLPLETRQHIDQLLTYHSVVIDLSYAPIQCDCTNIDFLKWMTSSRAFDANFPNYMCRYENTSSAVLIQDAYMETLQFLGRRCADHSILFLVVISATLCMVSFVVVAVLYRFRWRLRYVYYAAYLMVKGQIKNTAKSEQFHYDVFISYAYKDEDFILGNLVPELTERKLSVLVHGRDFAVGEFIASNIVTAVKESRKTLVVLTRNLLNSTWCNFEMQMANMESVHTGRPVLVFLIKESIPTTELTSFHFIIHPRKKNIERSHQNIEISHQNIERSHQNIERSHQNIERSHQNIERSHQNIERSHQNIERSHQNIERSHQNIERSHQNIERSHQNIETSHQNIERSHQNINSSHVSEVQLN</sequence>
<feature type="compositionally biased region" description="Basic and acidic residues" evidence="11">
    <location>
        <begin position="893"/>
        <end position="945"/>
    </location>
</feature>
<dbReference type="GO" id="GO:0038023">
    <property type="term" value="F:signaling receptor activity"/>
    <property type="evidence" value="ECO:0007669"/>
    <property type="project" value="TreeGrafter"/>
</dbReference>
<feature type="chain" id="PRO_5040955694" evidence="13">
    <location>
        <begin position="19"/>
        <end position="972"/>
    </location>
</feature>
<comment type="subcellular location">
    <subcellularLocation>
        <location evidence="1">Membrane</location>
        <topology evidence="1">Single-pass membrane protein</topology>
    </subcellularLocation>
</comment>
<dbReference type="PROSITE" id="PS50104">
    <property type="entry name" value="TIR"/>
    <property type="match status" value="1"/>
</dbReference>
<evidence type="ECO:0000313" key="15">
    <source>
        <dbReference type="Proteomes" id="UP001165740"/>
    </source>
</evidence>
<evidence type="ECO:0000256" key="10">
    <source>
        <dbReference type="ARBA" id="ARBA00023180"/>
    </source>
</evidence>
<dbReference type="InterPro" id="IPR000157">
    <property type="entry name" value="TIR_dom"/>
</dbReference>
<feature type="signal peptide" evidence="13">
    <location>
        <begin position="1"/>
        <end position="18"/>
    </location>
</feature>
<feature type="compositionally biased region" description="Polar residues" evidence="11">
    <location>
        <begin position="959"/>
        <end position="972"/>
    </location>
</feature>
<dbReference type="InterPro" id="IPR032675">
    <property type="entry name" value="LRR_dom_sf"/>
</dbReference>
<dbReference type="PRINTS" id="PR00019">
    <property type="entry name" value="LEURICHRPT"/>
</dbReference>
<name>A0A9W2Z231_BIOGL</name>
<keyword evidence="9" id="KW-0675">Receptor</keyword>
<evidence type="ECO:0000256" key="7">
    <source>
        <dbReference type="ARBA" id="ARBA00022989"/>
    </source>
</evidence>
<feature type="region of interest" description="Disordered" evidence="11">
    <location>
        <begin position="893"/>
        <end position="972"/>
    </location>
</feature>
<dbReference type="GeneID" id="106051072"/>